<evidence type="ECO:0000256" key="6">
    <source>
        <dbReference type="ARBA" id="ARBA00023002"/>
    </source>
</evidence>
<dbReference type="EMBL" id="BFAV01000141">
    <property type="protein sequence ID" value="GBF34496.1"/>
    <property type="molecule type" value="Genomic_DNA"/>
</dbReference>
<name>A0A2L2XJQ1_9FIRM</name>
<reference evidence="11" key="1">
    <citation type="submission" date="2018-02" db="EMBL/GenBank/DDBJ databases">
        <title>Genome sequence of Desulfocucumis palustris strain NAW-5.</title>
        <authorList>
            <person name="Watanabe M."/>
            <person name="Kojima H."/>
            <person name="Fukui M."/>
        </authorList>
    </citation>
    <scope>NUCLEOTIDE SEQUENCE [LARGE SCALE GENOMIC DNA]</scope>
    <source>
        <strain evidence="11">NAW-5</strain>
    </source>
</reference>
<dbReference type="InterPro" id="IPR017896">
    <property type="entry name" value="4Fe4S_Fe-S-bd"/>
</dbReference>
<dbReference type="Gene3D" id="3.30.70.20">
    <property type="match status" value="1"/>
</dbReference>
<sequence>MVNNTILVVGGGISGLTTAIEASEVGCEVILVEKNAYLGGKVTQINQYFPKLCPPNCGLEINFKRIKNNPKIKCYTMAEVENISGQEGDFDVTIKINPRYVNENCTACGKCAEACPVERSNDFNYGLDKTKAIYLPHEFAFPAKYVIDPKACAGSGCTKCADVCQYGAIEPAMEAKTVTIKVGSVVWATGWNPYDASKISCYGFGVYPNVISNVMMERMAAVNGPTKGKIVRPSDGKEIKNIAFIQCAGSRDENHIHACSSVCCMASLKQVTYVREQYPDAKIAVYYIDIRARGKHEDFYVKVQNEMNAVFIKGKAGEIKEDPATNDLIVIAEDQINQVLTEEKYDLVVLATGMQPATALSKVPAAMSYDEDGFLASDPASPGIYGAGCVSKPADVAAAVQDATAAALRAIQSVRRRNNG</sequence>
<keyword evidence="4" id="KW-0479">Metal-binding</keyword>
<dbReference type="PRINTS" id="PR00368">
    <property type="entry name" value="FADPNR"/>
</dbReference>
<dbReference type="InterPro" id="IPR017900">
    <property type="entry name" value="4Fe4S_Fe_S_CS"/>
</dbReference>
<evidence type="ECO:0000256" key="4">
    <source>
        <dbReference type="ARBA" id="ARBA00022723"/>
    </source>
</evidence>
<evidence type="ECO:0000256" key="7">
    <source>
        <dbReference type="ARBA" id="ARBA00023004"/>
    </source>
</evidence>
<dbReference type="Pfam" id="PF00037">
    <property type="entry name" value="Fer4"/>
    <property type="match status" value="1"/>
</dbReference>
<dbReference type="RefSeq" id="WP_104372742.1">
    <property type="nucleotide sequence ID" value="NZ_BFAV01000141.1"/>
</dbReference>
<dbReference type="OrthoDB" id="10014at2"/>
<evidence type="ECO:0000256" key="1">
    <source>
        <dbReference type="ARBA" id="ARBA00001974"/>
    </source>
</evidence>
<dbReference type="Pfam" id="PF12831">
    <property type="entry name" value="FAD_oxidored"/>
    <property type="match status" value="1"/>
</dbReference>
<accession>A0A2L2XJQ1</accession>
<dbReference type="PROSITE" id="PS51379">
    <property type="entry name" value="4FE4S_FER_2"/>
    <property type="match status" value="2"/>
</dbReference>
<dbReference type="PROSITE" id="PS00198">
    <property type="entry name" value="4FE4S_FER_1"/>
    <property type="match status" value="1"/>
</dbReference>
<evidence type="ECO:0000256" key="8">
    <source>
        <dbReference type="ARBA" id="ARBA00023014"/>
    </source>
</evidence>
<comment type="cofactor">
    <cofactor evidence="1">
        <name>FAD</name>
        <dbReference type="ChEBI" id="CHEBI:57692"/>
    </cofactor>
</comment>
<organism evidence="10 11">
    <name type="scientific">Desulfocucumis palustris</name>
    <dbReference type="NCBI Taxonomy" id="1898651"/>
    <lineage>
        <taxon>Bacteria</taxon>
        <taxon>Bacillati</taxon>
        <taxon>Bacillota</taxon>
        <taxon>Clostridia</taxon>
        <taxon>Eubacteriales</taxon>
        <taxon>Desulfocucumaceae</taxon>
        <taxon>Desulfocucumis</taxon>
    </lineage>
</organism>
<evidence type="ECO:0000256" key="2">
    <source>
        <dbReference type="ARBA" id="ARBA00006561"/>
    </source>
</evidence>
<dbReference type="PANTHER" id="PTHR43498">
    <property type="entry name" value="FERREDOXIN:COB-COM HETERODISULFIDE REDUCTASE SUBUNIT A"/>
    <property type="match status" value="1"/>
</dbReference>
<evidence type="ECO:0000313" key="10">
    <source>
        <dbReference type="EMBL" id="GBF34496.1"/>
    </source>
</evidence>
<dbReference type="SUPFAM" id="SSF51905">
    <property type="entry name" value="FAD/NAD(P)-binding domain"/>
    <property type="match status" value="1"/>
</dbReference>
<keyword evidence="11" id="KW-1185">Reference proteome</keyword>
<comment type="similarity">
    <text evidence="2">Belongs to the HdrA family.</text>
</comment>
<dbReference type="GO" id="GO:0016491">
    <property type="term" value="F:oxidoreductase activity"/>
    <property type="evidence" value="ECO:0007669"/>
    <property type="project" value="UniProtKB-KW"/>
</dbReference>
<gene>
    <name evidence="10" type="ORF">DCCM_3614</name>
</gene>
<feature type="domain" description="4Fe-4S ferredoxin-type" evidence="9">
    <location>
        <begin position="143"/>
        <end position="174"/>
    </location>
</feature>
<dbReference type="GO" id="GO:0046872">
    <property type="term" value="F:metal ion binding"/>
    <property type="evidence" value="ECO:0007669"/>
    <property type="project" value="UniProtKB-KW"/>
</dbReference>
<keyword evidence="8" id="KW-0411">Iron-sulfur</keyword>
<proteinExistence type="inferred from homology"/>
<dbReference type="PANTHER" id="PTHR43498:SF1">
    <property type="entry name" value="COB--COM HETERODISULFIDE REDUCTASE IRON-SULFUR SUBUNIT A"/>
    <property type="match status" value="1"/>
</dbReference>
<comment type="caution">
    <text evidence="10">The sequence shown here is derived from an EMBL/GenBank/DDBJ whole genome shotgun (WGS) entry which is preliminary data.</text>
</comment>
<evidence type="ECO:0000259" key="9">
    <source>
        <dbReference type="PROSITE" id="PS51379"/>
    </source>
</evidence>
<dbReference type="InterPro" id="IPR039650">
    <property type="entry name" value="HdrA-like"/>
</dbReference>
<evidence type="ECO:0000256" key="5">
    <source>
        <dbReference type="ARBA" id="ARBA00022827"/>
    </source>
</evidence>
<protein>
    <submittedName>
        <fullName evidence="10">CoB--CoM heterodisulfide reductase subunit A</fullName>
    </submittedName>
</protein>
<keyword evidence="6" id="KW-0560">Oxidoreductase</keyword>
<dbReference type="InterPro" id="IPR036188">
    <property type="entry name" value="FAD/NAD-bd_sf"/>
</dbReference>
<feature type="domain" description="4Fe-4S ferredoxin-type" evidence="9">
    <location>
        <begin position="96"/>
        <end position="126"/>
    </location>
</feature>
<keyword evidence="7" id="KW-0408">Iron</keyword>
<evidence type="ECO:0000313" key="11">
    <source>
        <dbReference type="Proteomes" id="UP000239549"/>
    </source>
</evidence>
<dbReference type="AlphaFoldDB" id="A0A2L2XJQ1"/>
<keyword evidence="5" id="KW-0274">FAD</keyword>
<evidence type="ECO:0000256" key="3">
    <source>
        <dbReference type="ARBA" id="ARBA00022485"/>
    </source>
</evidence>
<keyword evidence="3" id="KW-0004">4Fe-4S</keyword>
<dbReference type="Gene3D" id="3.50.50.60">
    <property type="entry name" value="FAD/NAD(P)-binding domain"/>
    <property type="match status" value="1"/>
</dbReference>
<dbReference type="Proteomes" id="UP000239549">
    <property type="component" value="Unassembled WGS sequence"/>
</dbReference>
<keyword evidence="5" id="KW-0285">Flavoprotein</keyword>
<dbReference type="GO" id="GO:0051539">
    <property type="term" value="F:4 iron, 4 sulfur cluster binding"/>
    <property type="evidence" value="ECO:0007669"/>
    <property type="project" value="UniProtKB-KW"/>
</dbReference>